<accession>A0A2T0WD68</accession>
<dbReference type="Proteomes" id="UP000238157">
    <property type="component" value="Unassembled WGS sequence"/>
</dbReference>
<name>A0A2T0WD68_9BACT</name>
<reference evidence="1 2" key="1">
    <citation type="submission" date="2018-03" db="EMBL/GenBank/DDBJ databases">
        <title>Genomic Encyclopedia of Archaeal and Bacterial Type Strains, Phase II (KMG-II): from individual species to whole genera.</title>
        <authorList>
            <person name="Goeker M."/>
        </authorList>
    </citation>
    <scope>NUCLEOTIDE SEQUENCE [LARGE SCALE GENOMIC DNA]</scope>
    <source>
        <strain evidence="1 2">DSM 27929</strain>
    </source>
</reference>
<organism evidence="1 2">
    <name type="scientific">Mongoliibacter ruber</name>
    <dbReference type="NCBI Taxonomy" id="1750599"/>
    <lineage>
        <taxon>Bacteria</taxon>
        <taxon>Pseudomonadati</taxon>
        <taxon>Bacteroidota</taxon>
        <taxon>Cytophagia</taxon>
        <taxon>Cytophagales</taxon>
        <taxon>Cyclobacteriaceae</taxon>
        <taxon>Mongoliibacter</taxon>
    </lineage>
</organism>
<dbReference type="AlphaFoldDB" id="A0A2T0WD68"/>
<dbReference type="EMBL" id="PVTR01000018">
    <property type="protein sequence ID" value="PRY84642.1"/>
    <property type="molecule type" value="Genomic_DNA"/>
</dbReference>
<gene>
    <name evidence="1" type="ORF">CLW00_11825</name>
</gene>
<proteinExistence type="predicted"/>
<evidence type="ECO:0000313" key="1">
    <source>
        <dbReference type="EMBL" id="PRY84642.1"/>
    </source>
</evidence>
<protein>
    <submittedName>
        <fullName evidence="1">Uncharacterized protein</fullName>
    </submittedName>
</protein>
<comment type="caution">
    <text evidence="1">The sequence shown here is derived from an EMBL/GenBank/DDBJ whole genome shotgun (WGS) entry which is preliminary data.</text>
</comment>
<evidence type="ECO:0000313" key="2">
    <source>
        <dbReference type="Proteomes" id="UP000238157"/>
    </source>
</evidence>
<keyword evidence="2" id="KW-1185">Reference proteome</keyword>
<sequence length="39" mass="4652">MKKIKKLFMVFSNREKPNLTVIGVENVRISRKQFELDLT</sequence>